<dbReference type="Proteomes" id="UP000238479">
    <property type="component" value="Chromosome 2"/>
</dbReference>
<proteinExistence type="predicted"/>
<dbReference type="OMA" id="ICISHEH"/>
<dbReference type="InterPro" id="IPR006527">
    <property type="entry name" value="F-box-assoc_dom_typ1"/>
</dbReference>
<dbReference type="STRING" id="74649.A0A2P6RMB8"/>
<dbReference type="InterPro" id="IPR050796">
    <property type="entry name" value="SCF_F-box_component"/>
</dbReference>
<keyword evidence="3" id="KW-1185">Reference proteome</keyword>
<sequence>MADYLPEDLIVRILERLQIKSLIRFTCVSKRWRSIILADPEFAKTQFQIASQHQTLRHRLLFSTACESEFNSLDLDAPSPLGYNSSVRCPFTQPGGRYVIPLCSCNGLILATLHKEEHIYIWNPSTQFFKKLPDPADRPSKTRLFGCGFGYLSATDDYRVVADFRVSSVDEVKGKEMHIFSSRANIWKRTEAPLFDYKFEYEGTLSNEALHWLDELGIFAFDLAKEEFQRMPLPILDGEVKHLGAFGDCLCAFDCAEFYTAGSIDLWVMKKYGVADSWTKLFNLEVSDQPQNIMYFLPLSVMETSTVMHTATILGKQKFLNLIRIGHTKQKPGMHLLSRNTYLMEMIAYEETLLGLLPLK</sequence>
<evidence type="ECO:0000313" key="3">
    <source>
        <dbReference type="Proteomes" id="UP000238479"/>
    </source>
</evidence>
<evidence type="ECO:0000313" key="2">
    <source>
        <dbReference type="EMBL" id="PRQ47565.1"/>
    </source>
</evidence>
<dbReference type="SMART" id="SM00256">
    <property type="entry name" value="FBOX"/>
    <property type="match status" value="1"/>
</dbReference>
<dbReference type="InterPro" id="IPR001810">
    <property type="entry name" value="F-box_dom"/>
</dbReference>
<dbReference type="PROSITE" id="PS50181">
    <property type="entry name" value="FBOX"/>
    <property type="match status" value="1"/>
</dbReference>
<dbReference type="InterPro" id="IPR017451">
    <property type="entry name" value="F-box-assoc_interact_dom"/>
</dbReference>
<dbReference type="NCBIfam" id="TIGR01640">
    <property type="entry name" value="F_box_assoc_1"/>
    <property type="match status" value="1"/>
</dbReference>
<reference evidence="2 3" key="1">
    <citation type="journal article" date="2018" name="Nat. Genet.">
        <title>The Rosa genome provides new insights in the design of modern roses.</title>
        <authorList>
            <person name="Bendahmane M."/>
        </authorList>
    </citation>
    <scope>NUCLEOTIDE SEQUENCE [LARGE SCALE GENOMIC DNA]</scope>
    <source>
        <strain evidence="3">cv. Old Blush</strain>
    </source>
</reference>
<name>A0A2P6RMB8_ROSCH</name>
<dbReference type="PANTHER" id="PTHR31672">
    <property type="entry name" value="BNACNNG10540D PROTEIN"/>
    <property type="match status" value="1"/>
</dbReference>
<accession>A0A2P6RMB8</accession>
<dbReference type="AlphaFoldDB" id="A0A2P6RMB8"/>
<evidence type="ECO:0000259" key="1">
    <source>
        <dbReference type="PROSITE" id="PS50181"/>
    </source>
</evidence>
<comment type="caution">
    <text evidence="2">The sequence shown here is derived from an EMBL/GenBank/DDBJ whole genome shotgun (WGS) entry which is preliminary data.</text>
</comment>
<dbReference type="InterPro" id="IPR036047">
    <property type="entry name" value="F-box-like_dom_sf"/>
</dbReference>
<dbReference type="CDD" id="cd22157">
    <property type="entry name" value="F-box_AtFBW1-like"/>
    <property type="match status" value="1"/>
</dbReference>
<dbReference type="EMBL" id="PDCK01000040">
    <property type="protein sequence ID" value="PRQ47565.1"/>
    <property type="molecule type" value="Genomic_DNA"/>
</dbReference>
<dbReference type="PANTHER" id="PTHR31672:SF13">
    <property type="entry name" value="F-BOX PROTEIN CPR30-LIKE"/>
    <property type="match status" value="1"/>
</dbReference>
<dbReference type="Pfam" id="PF07734">
    <property type="entry name" value="FBA_1"/>
    <property type="match status" value="1"/>
</dbReference>
<dbReference type="SUPFAM" id="SSF81383">
    <property type="entry name" value="F-box domain"/>
    <property type="match status" value="1"/>
</dbReference>
<feature type="domain" description="F-box" evidence="1">
    <location>
        <begin position="1"/>
        <end position="45"/>
    </location>
</feature>
<dbReference type="Gene3D" id="1.20.1280.50">
    <property type="match status" value="1"/>
</dbReference>
<dbReference type="Gramene" id="PRQ47565">
    <property type="protein sequence ID" value="PRQ47565"/>
    <property type="gene ID" value="RchiOBHm_Chr2g0101031"/>
</dbReference>
<gene>
    <name evidence="2" type="ORF">RchiOBHm_Chr2g0101031</name>
</gene>
<dbReference type="Pfam" id="PF00646">
    <property type="entry name" value="F-box"/>
    <property type="match status" value="1"/>
</dbReference>
<dbReference type="OrthoDB" id="591557at2759"/>
<organism evidence="2 3">
    <name type="scientific">Rosa chinensis</name>
    <name type="common">China rose</name>
    <dbReference type="NCBI Taxonomy" id="74649"/>
    <lineage>
        <taxon>Eukaryota</taxon>
        <taxon>Viridiplantae</taxon>
        <taxon>Streptophyta</taxon>
        <taxon>Embryophyta</taxon>
        <taxon>Tracheophyta</taxon>
        <taxon>Spermatophyta</taxon>
        <taxon>Magnoliopsida</taxon>
        <taxon>eudicotyledons</taxon>
        <taxon>Gunneridae</taxon>
        <taxon>Pentapetalae</taxon>
        <taxon>rosids</taxon>
        <taxon>fabids</taxon>
        <taxon>Rosales</taxon>
        <taxon>Rosaceae</taxon>
        <taxon>Rosoideae</taxon>
        <taxon>Rosoideae incertae sedis</taxon>
        <taxon>Rosa</taxon>
    </lineage>
</organism>
<protein>
    <submittedName>
        <fullName evidence="2">Putative F-box domain-containing protein</fullName>
    </submittedName>
</protein>